<sequence>MKALVLLTLLSMTNVFADECRNSVMYQSMDILSYELGVPYDEVEGEYQITLTKTSDFVDGIEKYEALYNTYSGVYLMKMDVNYFCDITSSQTFLK</sequence>
<organism evidence="2 3">
    <name type="scientific">Halobacteriovorax marinus (strain ATCC BAA-682 / DSM 15412 / SJ)</name>
    <name type="common">Bacteriovorax marinus</name>
    <dbReference type="NCBI Taxonomy" id="862908"/>
    <lineage>
        <taxon>Bacteria</taxon>
        <taxon>Pseudomonadati</taxon>
        <taxon>Bdellovibrionota</taxon>
        <taxon>Bacteriovoracia</taxon>
        <taxon>Bacteriovoracales</taxon>
        <taxon>Halobacteriovoraceae</taxon>
        <taxon>Halobacteriovorax</taxon>
    </lineage>
</organism>
<feature type="signal peptide" evidence="1">
    <location>
        <begin position="1"/>
        <end position="17"/>
    </location>
</feature>
<evidence type="ECO:0000313" key="2">
    <source>
        <dbReference type="EMBL" id="CBW27267.1"/>
    </source>
</evidence>
<keyword evidence="1" id="KW-0732">Signal</keyword>
<evidence type="ECO:0008006" key="4">
    <source>
        <dbReference type="Google" id="ProtNLM"/>
    </source>
</evidence>
<evidence type="ECO:0000313" key="3">
    <source>
        <dbReference type="Proteomes" id="UP000008963"/>
    </source>
</evidence>
<dbReference type="Proteomes" id="UP000008963">
    <property type="component" value="Chromosome"/>
</dbReference>
<evidence type="ECO:0000256" key="1">
    <source>
        <dbReference type="SAM" id="SignalP"/>
    </source>
</evidence>
<proteinExistence type="predicted"/>
<dbReference type="PATRIC" id="fig|862908.3.peg.2360"/>
<gene>
    <name evidence="2" type="ordered locus">BMS_2475</name>
</gene>
<dbReference type="HOGENOM" id="CLU_2368956_0_0_7"/>
<dbReference type="KEGG" id="bmx:BMS_2475"/>
<feature type="chain" id="PRO_5003154574" description="Lipoprotein" evidence="1">
    <location>
        <begin position="18"/>
        <end position="95"/>
    </location>
</feature>
<dbReference type="AlphaFoldDB" id="E1X5E6"/>
<dbReference type="OrthoDB" id="9853564at2"/>
<dbReference type="RefSeq" id="WP_014245044.1">
    <property type="nucleotide sequence ID" value="NC_016620.1"/>
</dbReference>
<name>E1X5E6_HALMS</name>
<keyword evidence="3" id="KW-1185">Reference proteome</keyword>
<dbReference type="EMBL" id="FQ312005">
    <property type="protein sequence ID" value="CBW27267.1"/>
    <property type="molecule type" value="Genomic_DNA"/>
</dbReference>
<accession>E1X5E6</accession>
<reference evidence="3" key="1">
    <citation type="journal article" date="2013" name="ISME J.">
        <title>A small predatory core genome in the divergent marine Bacteriovorax marinus SJ and the terrestrial Bdellovibrio bacteriovorus.</title>
        <authorList>
            <person name="Crossman L.C."/>
            <person name="Chen H."/>
            <person name="Cerdeno-Tarraga A.M."/>
            <person name="Brooks K."/>
            <person name="Quail M.A."/>
            <person name="Pineiro S.A."/>
            <person name="Hobley L."/>
            <person name="Sockett R.E."/>
            <person name="Bentley S.D."/>
            <person name="Parkhill J."/>
            <person name="Williams H.N."/>
            <person name="Stine O.C."/>
        </authorList>
    </citation>
    <scope>NUCLEOTIDE SEQUENCE [LARGE SCALE GENOMIC DNA]</scope>
    <source>
        <strain evidence="3">ATCC BAA-682 / DSM 15412 / SJ</strain>
    </source>
</reference>
<protein>
    <recommendedName>
        <fullName evidence="4">Lipoprotein</fullName>
    </recommendedName>
</protein>